<evidence type="ECO:0000313" key="1">
    <source>
        <dbReference type="EMBL" id="VWB17484.1"/>
    </source>
</evidence>
<dbReference type="AlphaFoldDB" id="A0A6P2HKE7"/>
<protein>
    <submittedName>
        <fullName evidence="1">Uncharacterized protein</fullName>
    </submittedName>
</protein>
<dbReference type="Proteomes" id="UP000494222">
    <property type="component" value="Unassembled WGS sequence"/>
</dbReference>
<accession>A0A6P2HKE7</accession>
<evidence type="ECO:0000313" key="2">
    <source>
        <dbReference type="Proteomes" id="UP000494222"/>
    </source>
</evidence>
<gene>
    <name evidence="1" type="ORF">BLA24064_00650</name>
</gene>
<name>A0A6P2HKE7_9BURK</name>
<dbReference type="EMBL" id="CABVPL010000003">
    <property type="protein sequence ID" value="VWB17484.1"/>
    <property type="molecule type" value="Genomic_DNA"/>
</dbReference>
<reference evidence="1 2" key="1">
    <citation type="submission" date="2019-09" db="EMBL/GenBank/DDBJ databases">
        <authorList>
            <person name="Depoorter E."/>
        </authorList>
    </citation>
    <scope>NUCLEOTIDE SEQUENCE [LARGE SCALE GENOMIC DNA]</scope>
    <source>
        <strain evidence="1">LMG 24064</strain>
    </source>
</reference>
<organism evidence="1 2">
    <name type="scientific">Burkholderia latens</name>
    <dbReference type="NCBI Taxonomy" id="488446"/>
    <lineage>
        <taxon>Bacteria</taxon>
        <taxon>Pseudomonadati</taxon>
        <taxon>Pseudomonadota</taxon>
        <taxon>Betaproteobacteria</taxon>
        <taxon>Burkholderiales</taxon>
        <taxon>Burkholderiaceae</taxon>
        <taxon>Burkholderia</taxon>
        <taxon>Burkholderia cepacia complex</taxon>
    </lineage>
</organism>
<proteinExistence type="predicted"/>
<sequence>MTLRRSRSIKWAVPRFPMIKSRLPPEANVFMKI</sequence>